<dbReference type="Gene3D" id="3.90.420.10">
    <property type="entry name" value="Oxidoreductase, molybdopterin-binding domain"/>
    <property type="match status" value="1"/>
</dbReference>
<dbReference type="SUPFAM" id="SSF56524">
    <property type="entry name" value="Oxidoreductase molybdopterin-binding domain"/>
    <property type="match status" value="1"/>
</dbReference>
<name>A0A7W7RYF3_9ACTN</name>
<dbReference type="AlphaFoldDB" id="A0A7W7RYF3"/>
<accession>A0A7W7RYF3</accession>
<keyword evidence="3" id="KW-1185">Reference proteome</keyword>
<comment type="caution">
    <text evidence="2">The sequence shown here is derived from an EMBL/GenBank/DDBJ whole genome shotgun (WGS) entry which is preliminary data.</text>
</comment>
<dbReference type="Proteomes" id="UP000534286">
    <property type="component" value="Unassembled WGS sequence"/>
</dbReference>
<feature type="region of interest" description="Disordered" evidence="1">
    <location>
        <begin position="1"/>
        <end position="51"/>
    </location>
</feature>
<sequence length="51" mass="5698">MLVHGTMPYNAEPPPYAPADHPLIPLDTLYSRGHGPVPDLDPARRRRPERG</sequence>
<evidence type="ECO:0000256" key="1">
    <source>
        <dbReference type="SAM" id="MobiDB-lite"/>
    </source>
</evidence>
<dbReference type="EMBL" id="JACHJU010000002">
    <property type="protein sequence ID" value="MBB4940540.1"/>
    <property type="molecule type" value="Genomic_DNA"/>
</dbReference>
<protein>
    <submittedName>
        <fullName evidence="2">Uncharacterized protein</fullName>
    </submittedName>
</protein>
<evidence type="ECO:0000313" key="3">
    <source>
        <dbReference type="Proteomes" id="UP000534286"/>
    </source>
</evidence>
<dbReference type="RefSeq" id="WP_184756744.1">
    <property type="nucleotide sequence ID" value="NZ_BAABEK010000109.1"/>
</dbReference>
<proteinExistence type="predicted"/>
<reference evidence="2 3" key="1">
    <citation type="submission" date="2020-08" db="EMBL/GenBank/DDBJ databases">
        <title>Sequencing the genomes of 1000 actinobacteria strains.</title>
        <authorList>
            <person name="Klenk H.-P."/>
        </authorList>
    </citation>
    <scope>NUCLEOTIDE SEQUENCE [LARGE SCALE GENOMIC DNA]</scope>
    <source>
        <strain evidence="2 3">DSM 43023</strain>
    </source>
</reference>
<evidence type="ECO:0000313" key="2">
    <source>
        <dbReference type="EMBL" id="MBB4940540.1"/>
    </source>
</evidence>
<gene>
    <name evidence="2" type="ORF">FHR32_004917</name>
</gene>
<dbReference type="InterPro" id="IPR036374">
    <property type="entry name" value="OxRdtase_Mopterin-bd_sf"/>
</dbReference>
<organism evidence="2 3">
    <name type="scientific">Streptosporangium album</name>
    <dbReference type="NCBI Taxonomy" id="47479"/>
    <lineage>
        <taxon>Bacteria</taxon>
        <taxon>Bacillati</taxon>
        <taxon>Actinomycetota</taxon>
        <taxon>Actinomycetes</taxon>
        <taxon>Streptosporangiales</taxon>
        <taxon>Streptosporangiaceae</taxon>
        <taxon>Streptosporangium</taxon>
    </lineage>
</organism>